<evidence type="ECO:0000256" key="2">
    <source>
        <dbReference type="ARBA" id="ARBA00010617"/>
    </source>
</evidence>
<evidence type="ECO:0000256" key="10">
    <source>
        <dbReference type="ARBA" id="ARBA00023136"/>
    </source>
</evidence>
<dbReference type="PRINTS" id="PR00463">
    <property type="entry name" value="EP450I"/>
</dbReference>
<evidence type="ECO:0000256" key="12">
    <source>
        <dbReference type="SAM" id="Phobius"/>
    </source>
</evidence>
<dbReference type="PROSITE" id="PS00086">
    <property type="entry name" value="CYTOCHROME_P450"/>
    <property type="match status" value="1"/>
</dbReference>
<dbReference type="InterPro" id="IPR002401">
    <property type="entry name" value="Cyt_P450_E_grp-I"/>
</dbReference>
<protein>
    <submittedName>
        <fullName evidence="13">Uncharacterized protein</fullName>
    </submittedName>
</protein>
<sequence length="690" mass="79073">MEFVHQIFATAFISVVLLYTWRILNWAYISPKRLERLLRKQGLKGNSYRLVSGDLKELLKMAEEAKSKPINLYDDIKPRVMAFIDKTFQKYGNESFFWIGPRPSVIITDPELIKEVMTKSYQYQKPKNSKILTKLLAEGVTSYEGDKWAKHRKIINPAFHLEKLKMMIPAFCLSCDDVLNKWEKSLSPEGTCEMDVWPYLQNLSSDAISRTAFGSSYQEGKRIFKLQREQAENIVKASWSIFIPGWRFVPTKSNKRMKEIQKEVQSSIQSLINERVKAMEAGEANNKDLLGVLLESNFQEIEQNGNKSFGMSIDEVVEECKVFYFAGQETTSVLLVWALVLLSKYPDWQIKAREEVLQVFGNQTPRITVTMILYEVLRLYPPIVALDRSVSEETKLGKLTLPAGVQLTLPTIFVHQNRETWGDDAMEFKPDRFSEGVSKAHESQGIFCPFGWGPRICIGQNFAMLEAKVALAMILQRFSFELSPSYTHAPHTIITLQPQHGAHLLNWSVDLSSLASDTDNSWSQIPFFNLLMAYGISTDYRDSRGPWSVRLIEKMGQLCLNFWTHFHKVLDNLHVHHNKEQIFMSSHVNLSSTGTSTDPEISHFAAWVDDQSFLLKTPLLPRFTQYRDSSSNIPVSSGSISDRSYSNVEIRPTIPTSPFLNHDSQEKLEFLLRHFIYISPPPIISNITIP</sequence>
<keyword evidence="3 11" id="KW-0349">Heme</keyword>
<evidence type="ECO:0000256" key="8">
    <source>
        <dbReference type="ARBA" id="ARBA00023004"/>
    </source>
</evidence>
<dbReference type="SUPFAM" id="SSF48264">
    <property type="entry name" value="Cytochrome P450"/>
    <property type="match status" value="1"/>
</dbReference>
<evidence type="ECO:0000256" key="4">
    <source>
        <dbReference type="ARBA" id="ARBA00022692"/>
    </source>
</evidence>
<keyword evidence="8 11" id="KW-0408">Iron</keyword>
<dbReference type="PANTHER" id="PTHR24282">
    <property type="entry name" value="CYTOCHROME P450 FAMILY MEMBER"/>
    <property type="match status" value="1"/>
</dbReference>
<dbReference type="Proteomes" id="UP001318860">
    <property type="component" value="Unassembled WGS sequence"/>
</dbReference>
<dbReference type="InterPro" id="IPR050665">
    <property type="entry name" value="Cytochrome_P450_Monooxygen"/>
</dbReference>
<evidence type="ECO:0000313" key="13">
    <source>
        <dbReference type="EMBL" id="KAK6134422.1"/>
    </source>
</evidence>
<keyword evidence="5 11" id="KW-0479">Metal-binding</keyword>
<keyword evidence="14" id="KW-1185">Reference proteome</keyword>
<dbReference type="PRINTS" id="PR00385">
    <property type="entry name" value="P450"/>
</dbReference>
<evidence type="ECO:0000256" key="6">
    <source>
        <dbReference type="ARBA" id="ARBA00022989"/>
    </source>
</evidence>
<evidence type="ECO:0000256" key="1">
    <source>
        <dbReference type="ARBA" id="ARBA00004167"/>
    </source>
</evidence>
<name>A0ABR0VHN5_REHGL</name>
<dbReference type="Pfam" id="PF00067">
    <property type="entry name" value="p450"/>
    <property type="match status" value="1"/>
</dbReference>
<comment type="subcellular location">
    <subcellularLocation>
        <location evidence="1">Membrane</location>
        <topology evidence="1">Single-pass membrane protein</topology>
    </subcellularLocation>
</comment>
<dbReference type="Gene3D" id="1.10.630.10">
    <property type="entry name" value="Cytochrome P450"/>
    <property type="match status" value="1"/>
</dbReference>
<evidence type="ECO:0000256" key="3">
    <source>
        <dbReference type="ARBA" id="ARBA00022617"/>
    </source>
</evidence>
<keyword evidence="4 12" id="KW-0812">Transmembrane</keyword>
<dbReference type="InterPro" id="IPR036396">
    <property type="entry name" value="Cyt_P450_sf"/>
</dbReference>
<feature type="transmembrane region" description="Helical" evidence="12">
    <location>
        <begin position="6"/>
        <end position="29"/>
    </location>
</feature>
<dbReference type="PANTHER" id="PTHR24282:SF273">
    <property type="entry name" value="CYTOCHROME P450 CYP72A219-LIKE"/>
    <property type="match status" value="1"/>
</dbReference>
<keyword evidence="7 11" id="KW-0560">Oxidoreductase</keyword>
<reference evidence="13 14" key="1">
    <citation type="journal article" date="2021" name="Comput. Struct. Biotechnol. J.">
        <title>De novo genome assembly of the potent medicinal plant Rehmannia glutinosa using nanopore technology.</title>
        <authorList>
            <person name="Ma L."/>
            <person name="Dong C."/>
            <person name="Song C."/>
            <person name="Wang X."/>
            <person name="Zheng X."/>
            <person name="Niu Y."/>
            <person name="Chen S."/>
            <person name="Feng W."/>
        </authorList>
    </citation>
    <scope>NUCLEOTIDE SEQUENCE [LARGE SCALE GENOMIC DNA]</scope>
    <source>
        <strain evidence="13">DH-2019</strain>
    </source>
</reference>
<comment type="similarity">
    <text evidence="2 11">Belongs to the cytochrome P450 family.</text>
</comment>
<accession>A0ABR0VHN5</accession>
<keyword evidence="6 12" id="KW-1133">Transmembrane helix</keyword>
<organism evidence="13 14">
    <name type="scientific">Rehmannia glutinosa</name>
    <name type="common">Chinese foxglove</name>
    <dbReference type="NCBI Taxonomy" id="99300"/>
    <lineage>
        <taxon>Eukaryota</taxon>
        <taxon>Viridiplantae</taxon>
        <taxon>Streptophyta</taxon>
        <taxon>Embryophyta</taxon>
        <taxon>Tracheophyta</taxon>
        <taxon>Spermatophyta</taxon>
        <taxon>Magnoliopsida</taxon>
        <taxon>eudicotyledons</taxon>
        <taxon>Gunneridae</taxon>
        <taxon>Pentapetalae</taxon>
        <taxon>asterids</taxon>
        <taxon>lamiids</taxon>
        <taxon>Lamiales</taxon>
        <taxon>Orobanchaceae</taxon>
        <taxon>Rehmannieae</taxon>
        <taxon>Rehmannia</taxon>
    </lineage>
</organism>
<keyword evidence="10 12" id="KW-0472">Membrane</keyword>
<gene>
    <name evidence="13" type="ORF">DH2020_031854</name>
</gene>
<dbReference type="InterPro" id="IPR017972">
    <property type="entry name" value="Cyt_P450_CS"/>
</dbReference>
<dbReference type="EMBL" id="JABTTQ020001157">
    <property type="protein sequence ID" value="KAK6134422.1"/>
    <property type="molecule type" value="Genomic_DNA"/>
</dbReference>
<evidence type="ECO:0000256" key="5">
    <source>
        <dbReference type="ARBA" id="ARBA00022723"/>
    </source>
</evidence>
<proteinExistence type="inferred from homology"/>
<evidence type="ECO:0000256" key="7">
    <source>
        <dbReference type="ARBA" id="ARBA00023002"/>
    </source>
</evidence>
<keyword evidence="9 11" id="KW-0503">Monooxygenase</keyword>
<dbReference type="InterPro" id="IPR001128">
    <property type="entry name" value="Cyt_P450"/>
</dbReference>
<evidence type="ECO:0000256" key="11">
    <source>
        <dbReference type="RuleBase" id="RU000461"/>
    </source>
</evidence>
<dbReference type="CDD" id="cd20642">
    <property type="entry name" value="CYP72"/>
    <property type="match status" value="1"/>
</dbReference>
<evidence type="ECO:0000313" key="14">
    <source>
        <dbReference type="Proteomes" id="UP001318860"/>
    </source>
</evidence>
<comment type="caution">
    <text evidence="13">The sequence shown here is derived from an EMBL/GenBank/DDBJ whole genome shotgun (WGS) entry which is preliminary data.</text>
</comment>
<evidence type="ECO:0000256" key="9">
    <source>
        <dbReference type="ARBA" id="ARBA00023033"/>
    </source>
</evidence>